<dbReference type="STRING" id="1122125.GCA_000423185_01859"/>
<dbReference type="Pfam" id="PF05157">
    <property type="entry name" value="MshEN"/>
    <property type="match status" value="1"/>
</dbReference>
<dbReference type="FunFam" id="3.40.50.300:FF:000398">
    <property type="entry name" value="Type IV pilus assembly ATPase PilB"/>
    <property type="match status" value="1"/>
</dbReference>
<proteinExistence type="inferred from homology"/>
<comment type="similarity">
    <text evidence="1">Belongs to the GSP E family.</text>
</comment>
<evidence type="ECO:0000256" key="1">
    <source>
        <dbReference type="ARBA" id="ARBA00006611"/>
    </source>
</evidence>
<sequence>MKPLLDILVELGKLGPEDRVRVSRLHENSGDGVPALLSKLGLVSGRDQALALSVQHGVPLVGPDAFPPAPLFDGRLSPRFLRESRVLPLAEAEDGVTLAMADPGDAYARQAVELATRRPVRPCVAATEDLDDAFARYFDSGRSAVERIVDDIGAEAEEAAGDPDVQHLRDLAQEAPVIRLVNQIFSDAIRMHASDIHVECYRDEVKVRYRIHGLLREMKGPPVRLAPALISRIKILSKLDIAERRLPQDGRARFTVGGRSMDMRVATVPTLHGENVVIRLLDTAGMDIELSAIGFAPEVEATLLKQLARPHGILLVTGPTGSGKTTTLYGALRILNQPSRKILTVEDPVEYQIKGVNQINVRPQIGLDFARVLRSCMRHDPDVIMVGEIRDGETANIAVHAALTGHLVLSTLHTNSATGSINRLLDMHVDGYLLTSTIAGVIGQRLVRRLCPECRRPVDTPAGLVERAAAARPLATATPQLYEAVGCPACDDLGYTSRMGIFEYFAPNDEIRDLLRDRISTAALTQAARRAGMVTMYEDGLHKCLAGLTTLDEVHRVTEEW</sequence>
<dbReference type="OrthoDB" id="9804785at2"/>
<dbReference type="Gene3D" id="3.40.50.300">
    <property type="entry name" value="P-loop containing nucleotide triphosphate hydrolases"/>
    <property type="match status" value="1"/>
</dbReference>
<dbReference type="Gene3D" id="1.10.40.70">
    <property type="match status" value="1"/>
</dbReference>
<feature type="domain" description="Bacterial type II secretion system protein E" evidence="4">
    <location>
        <begin position="377"/>
        <end position="391"/>
    </location>
</feature>
<dbReference type="Proteomes" id="UP000196655">
    <property type="component" value="Unassembled WGS sequence"/>
</dbReference>
<dbReference type="SUPFAM" id="SSF52540">
    <property type="entry name" value="P-loop containing nucleoside triphosphate hydrolases"/>
    <property type="match status" value="1"/>
</dbReference>
<evidence type="ECO:0000313" key="5">
    <source>
        <dbReference type="EMBL" id="OWJ56312.1"/>
    </source>
</evidence>
<dbReference type="InterPro" id="IPR027417">
    <property type="entry name" value="P-loop_NTPase"/>
</dbReference>
<dbReference type="FunFam" id="3.30.450.90:FF:000001">
    <property type="entry name" value="Type II secretion system ATPase GspE"/>
    <property type="match status" value="1"/>
</dbReference>
<evidence type="ECO:0000256" key="2">
    <source>
        <dbReference type="ARBA" id="ARBA00022741"/>
    </source>
</evidence>
<dbReference type="Gene3D" id="3.30.450.90">
    <property type="match status" value="1"/>
</dbReference>
<dbReference type="RefSeq" id="WP_088157865.1">
    <property type="nucleotide sequence ID" value="NZ_NHON01000171.1"/>
</dbReference>
<keyword evidence="6" id="KW-1185">Reference proteome</keyword>
<dbReference type="GO" id="GO:0016887">
    <property type="term" value="F:ATP hydrolysis activity"/>
    <property type="evidence" value="ECO:0007669"/>
    <property type="project" value="TreeGrafter"/>
</dbReference>
<dbReference type="PANTHER" id="PTHR30258">
    <property type="entry name" value="TYPE II SECRETION SYSTEM PROTEIN GSPE-RELATED"/>
    <property type="match status" value="1"/>
</dbReference>
<dbReference type="Gene3D" id="3.30.300.160">
    <property type="entry name" value="Type II secretion system, protein E, N-terminal domain"/>
    <property type="match status" value="1"/>
</dbReference>
<dbReference type="EMBL" id="NHON01000171">
    <property type="protein sequence ID" value="OWJ56312.1"/>
    <property type="molecule type" value="Genomic_DNA"/>
</dbReference>
<keyword evidence="2" id="KW-0547">Nucleotide-binding</keyword>
<gene>
    <name evidence="5" type="ORF">BWR60_35125</name>
</gene>
<dbReference type="AlphaFoldDB" id="A0A211YTH9"/>
<dbReference type="InterPro" id="IPR037257">
    <property type="entry name" value="T2SS_E_N_sf"/>
</dbReference>
<reference evidence="6" key="1">
    <citation type="submission" date="2017-05" db="EMBL/GenBank/DDBJ databases">
        <authorList>
            <person name="Macchi M."/>
            <person name="Festa S."/>
            <person name="Coppotelli B.M."/>
            <person name="Morelli I.S."/>
        </authorList>
    </citation>
    <scope>NUCLEOTIDE SEQUENCE [LARGE SCALE GENOMIC DNA]</scope>
    <source>
        <strain evidence="6">I</strain>
    </source>
</reference>
<name>A0A211YTH9_9PROT</name>
<keyword evidence="3" id="KW-0067">ATP-binding</keyword>
<dbReference type="InterPro" id="IPR007831">
    <property type="entry name" value="T2SS_GspE_N"/>
</dbReference>
<dbReference type="InterPro" id="IPR001482">
    <property type="entry name" value="T2SS/T4SS_dom"/>
</dbReference>
<evidence type="ECO:0000313" key="6">
    <source>
        <dbReference type="Proteomes" id="UP000196655"/>
    </source>
</evidence>
<dbReference type="GO" id="GO:0005524">
    <property type="term" value="F:ATP binding"/>
    <property type="evidence" value="ECO:0007669"/>
    <property type="project" value="UniProtKB-KW"/>
</dbReference>
<dbReference type="CDD" id="cd01129">
    <property type="entry name" value="PulE-GspE-like"/>
    <property type="match status" value="1"/>
</dbReference>
<protein>
    <recommendedName>
        <fullName evidence="4">Bacterial type II secretion system protein E domain-containing protein</fullName>
    </recommendedName>
</protein>
<dbReference type="PANTHER" id="PTHR30258:SF2">
    <property type="entry name" value="COMG OPERON PROTEIN 1"/>
    <property type="match status" value="1"/>
</dbReference>
<evidence type="ECO:0000259" key="4">
    <source>
        <dbReference type="PROSITE" id="PS00662"/>
    </source>
</evidence>
<dbReference type="SMART" id="SM00382">
    <property type="entry name" value="AAA"/>
    <property type="match status" value="1"/>
</dbReference>
<dbReference type="GO" id="GO:0005886">
    <property type="term" value="C:plasma membrane"/>
    <property type="evidence" value="ECO:0007669"/>
    <property type="project" value="TreeGrafter"/>
</dbReference>
<evidence type="ECO:0000256" key="3">
    <source>
        <dbReference type="ARBA" id="ARBA00022840"/>
    </source>
</evidence>
<organism evidence="5 6">
    <name type="scientific">Inquilinus limosus</name>
    <dbReference type="NCBI Taxonomy" id="171674"/>
    <lineage>
        <taxon>Bacteria</taxon>
        <taxon>Pseudomonadati</taxon>
        <taxon>Pseudomonadota</taxon>
        <taxon>Alphaproteobacteria</taxon>
        <taxon>Rhodospirillales</taxon>
        <taxon>Rhodospirillaceae</taxon>
        <taxon>Inquilinus</taxon>
    </lineage>
</organism>
<dbReference type="SUPFAM" id="SSF160246">
    <property type="entry name" value="EspE N-terminal domain-like"/>
    <property type="match status" value="1"/>
</dbReference>
<dbReference type="InterPro" id="IPR003593">
    <property type="entry name" value="AAA+_ATPase"/>
</dbReference>
<accession>A0A211YTH9</accession>
<comment type="caution">
    <text evidence="5">The sequence shown here is derived from an EMBL/GenBank/DDBJ whole genome shotgun (WGS) entry which is preliminary data.</text>
</comment>
<dbReference type="Pfam" id="PF00437">
    <property type="entry name" value="T2SSE"/>
    <property type="match status" value="1"/>
</dbReference>
<dbReference type="PROSITE" id="PS00662">
    <property type="entry name" value="T2SP_E"/>
    <property type="match status" value="1"/>
</dbReference>